<dbReference type="Gene3D" id="3.40.50.300">
    <property type="entry name" value="P-loop containing nucleotide triphosphate hydrolases"/>
    <property type="match status" value="1"/>
</dbReference>
<dbReference type="AlphaFoldDB" id="A0AAD8YEW7"/>
<dbReference type="SUPFAM" id="SSF52540">
    <property type="entry name" value="P-loop containing nucleoside triphosphate hydrolases"/>
    <property type="match status" value="1"/>
</dbReference>
<name>A0AAD8YEW7_9STRA</name>
<comment type="caution">
    <text evidence="2">The sequence shown here is derived from an EMBL/GenBank/DDBJ whole genome shotgun (WGS) entry which is preliminary data.</text>
</comment>
<organism evidence="2 3">
    <name type="scientific">Skeletonema marinoi</name>
    <dbReference type="NCBI Taxonomy" id="267567"/>
    <lineage>
        <taxon>Eukaryota</taxon>
        <taxon>Sar</taxon>
        <taxon>Stramenopiles</taxon>
        <taxon>Ochrophyta</taxon>
        <taxon>Bacillariophyta</taxon>
        <taxon>Coscinodiscophyceae</taxon>
        <taxon>Thalassiosirophycidae</taxon>
        <taxon>Thalassiosirales</taxon>
        <taxon>Skeletonemataceae</taxon>
        <taxon>Skeletonema</taxon>
        <taxon>Skeletonema marinoi-dohrnii complex</taxon>
    </lineage>
</organism>
<proteinExistence type="predicted"/>
<dbReference type="Gene3D" id="3.80.10.10">
    <property type="entry name" value="Ribonuclease Inhibitor"/>
    <property type="match status" value="5"/>
</dbReference>
<feature type="region of interest" description="Disordered" evidence="1">
    <location>
        <begin position="1"/>
        <end position="27"/>
    </location>
</feature>
<dbReference type="PANTHER" id="PTHR47679:SF2">
    <property type="entry name" value="C-TERMINAL OF ROC (COR) DOMAIN-CONTAINING PROTEIN"/>
    <property type="match status" value="1"/>
</dbReference>
<sequence>MKRKSADDAENGIDVSGRDLSSFGSQENSSSRTISNFFHQHIVKEGTQNLGITLLNISRCRLGPNGATNLLSHLSNHSYIKIYQLNLQRNAIGSTGGRAIGSFLHQNQTCTRVDISLNDIKAGGGPLAIELISNALVANERLTALLMNKCALGPDGGAHLAHALKVNSSLNELQLEGNMIGPVGAETLFDALQSNRTLEVLGLKMNRIGGGGANVNGAEKADVRSLAYALGNNNGHQCCQLHTLDLSYNDLRCLGCTILAESLGQSQCALRELTLEKNDIGGEGAVALAHALGSGGSKLQSLVLKGNAIGDVGAMALGEMLQHNDSLRILDISSCSIGNEGGAAIGSGLSMNATLQTLNLDKNSLGSGSNHVLFSEGVSTNKALKTLHLSGNGISDEESLDSSTWGEAVANALSSNTSLQYLDLSNNALSEGSIIDAVAAHTSITTANLSDNDFQSISIETQLKLAGRMTTLDMDLSLNALSSPPLGRLADSTNLRNYLTLLASEKTAVTRIRLMVCGHGGVGKSTFARAITSENDPSGFQASLSPVVEWGTDRLMDWASRLGTLWAEDAARLIFDEGITGKDLTNYVDTDSGASFAKAISALCAKGYLSTVGVVKVQGQVPIGDNRTVSLVDFAGQSEFLVSHQLLLSSLHTLCLIIQPAPSFESRDHRHYGSWKYWRQFLSSLGDRRRGSLLLAVSQLDKVLAGEVNNCDCEDLISNEFKKIKERSSGAISCTEALRLDYRPGSIADTIYRAKQALSKSTNEVAHSWWVPNSYETLSKIAQNVAKTKSANHELPILTRDELVHEINNFCERVPQSSALLGKLTTDPRLLQKAIEYMEAVGDVMQAGDQLLIDPIGWFSTFLAHFVKDDLAVSTIQIDNSALKKQRGTIHLADVIEALEHEYVSPHEHIAQIMELLCGLELCVPLDETSFLFPCLLPHLSPCIELLDEGFLNISDVSAVRGHRFRESSGFIPPGLFLGLVARLFQRLAPGTMEPTRMWKDCAVLFLNNKSTRVLLRCDLDESIIDVVGMAPSSEQIFVGAAKGQASIVIWIVHLIKMFLRNYSQLKFDEAWLCTNPECHASRDGRYSYHGSEFPLLSRATSKKSKAHDCDAEGCQRFLGVGHSLDLMQLSCHEPCTTCGKSQVFRLRDVIDD</sequence>
<evidence type="ECO:0000313" key="2">
    <source>
        <dbReference type="EMBL" id="KAK1744588.1"/>
    </source>
</evidence>
<protein>
    <submittedName>
        <fullName evidence="2">Leucine-rich repeat protein</fullName>
    </submittedName>
</protein>
<dbReference type="InterPro" id="IPR001611">
    <property type="entry name" value="Leu-rich_rpt"/>
</dbReference>
<dbReference type="InterPro" id="IPR027417">
    <property type="entry name" value="P-loop_NTPase"/>
</dbReference>
<dbReference type="Proteomes" id="UP001224775">
    <property type="component" value="Unassembled WGS sequence"/>
</dbReference>
<dbReference type="SMART" id="SM00368">
    <property type="entry name" value="LRR_RI"/>
    <property type="match status" value="11"/>
</dbReference>
<keyword evidence="3" id="KW-1185">Reference proteome</keyword>
<dbReference type="Pfam" id="PF13516">
    <property type="entry name" value="LRR_6"/>
    <property type="match status" value="7"/>
</dbReference>
<dbReference type="SUPFAM" id="SSF52047">
    <property type="entry name" value="RNI-like"/>
    <property type="match status" value="2"/>
</dbReference>
<evidence type="ECO:0000256" key="1">
    <source>
        <dbReference type="SAM" id="MobiDB-lite"/>
    </source>
</evidence>
<dbReference type="InterPro" id="IPR032675">
    <property type="entry name" value="LRR_dom_sf"/>
</dbReference>
<gene>
    <name evidence="2" type="ORF">QTG54_005121</name>
</gene>
<evidence type="ECO:0000313" key="3">
    <source>
        <dbReference type="Proteomes" id="UP001224775"/>
    </source>
</evidence>
<dbReference type="PROSITE" id="PS51450">
    <property type="entry name" value="LRR"/>
    <property type="match status" value="1"/>
</dbReference>
<dbReference type="PANTHER" id="PTHR47679">
    <property type="entry name" value="PROTEIN TORNADO 1"/>
    <property type="match status" value="1"/>
</dbReference>
<accession>A0AAD8YEW7</accession>
<reference evidence="2" key="1">
    <citation type="submission" date="2023-06" db="EMBL/GenBank/DDBJ databases">
        <title>Survivors Of The Sea: Transcriptome response of Skeletonema marinoi to long-term dormancy.</title>
        <authorList>
            <person name="Pinder M.I.M."/>
            <person name="Kourtchenko O."/>
            <person name="Robertson E.K."/>
            <person name="Larsson T."/>
            <person name="Maumus F."/>
            <person name="Osuna-Cruz C.M."/>
            <person name="Vancaester E."/>
            <person name="Stenow R."/>
            <person name="Vandepoele K."/>
            <person name="Ploug H."/>
            <person name="Bruchert V."/>
            <person name="Godhe A."/>
            <person name="Topel M."/>
        </authorList>
    </citation>
    <scope>NUCLEOTIDE SEQUENCE</scope>
    <source>
        <strain evidence="2">R05AC</strain>
    </source>
</reference>
<dbReference type="EMBL" id="JATAAI010000007">
    <property type="protein sequence ID" value="KAK1744588.1"/>
    <property type="molecule type" value="Genomic_DNA"/>
</dbReference>